<evidence type="ECO:0000259" key="1">
    <source>
        <dbReference type="Pfam" id="PF08924"/>
    </source>
</evidence>
<sequence>MDERVLDAQRWVNTTYSGVAGYERCPENGKTNWATMYSLTEGLQHELGIQKLSHAFGPTTMSKVDARGGVGPGERNKNIVNIIKCAFYCKGYPGGNFDGIWNSSPPFGPKQDAVAGSLYTMTDNMGIGKQERLNAKLFKALLTMDAYVLVAGGDPEVRKIQQWLNGRYWRRSFATLIPTEGHYSRDVQKLLMKALQSEFGIADASVNGNFGPATQRQLAAHSLKPGDSGVLVELLSAACVFNGAVPSGEDMVHTVFKATFDDKLAKYIQAFQAFSLLPVTNRVDYATWCQLLVSTGDPNRTAHACDTRFTITESLSHSLVKSGYTVVGRYLDEPPGGTLDKRLKDGELQAIFAGNMRMFPIWQYNSRRLIDFSFDSGWEHGNKAHDRMVHYGFNPGAIVYFAVDYDATDPEIDSNIIPYFRGVQAALASRGHAYRAGVYGCRNVCSRVSEQTYTVSSFVSGMSWGYSGNLGFPLPYNWSFNQIQEIRYSADLDKEIDLDRDVHRTKIDPGIGPDGVGGHTPSKLEDTLAKVDQVHDMAAKFGGGTSDVALINKRVLEFLRHPKYTRLYRGWRVLLGAPDEDWLAAATSEFHWPLITFTDPIYNETVSMDHLAATANAVMLMGWGDEKNANRGDFGGWGGDLSTFYADWMNNERSYASGYAFCMDRLAHRGVESSFGFSDMIEDVDGYLLGRAIRAGRPFKTVLREYVTGQAITTRFRDFYQLRFNSSSDSVEKSARAMFFDSSDSVLHKLQVAAVEMQIRDKALLPEVLPSEKLSPFFEGFAKIVSQLAESA</sequence>
<dbReference type="CDD" id="cd06418">
    <property type="entry name" value="GH25_BacA-like"/>
    <property type="match status" value="1"/>
</dbReference>
<organism evidence="2 3">
    <name type="scientific">Cutibacterium granulosum</name>
    <dbReference type="NCBI Taxonomy" id="33011"/>
    <lineage>
        <taxon>Bacteria</taxon>
        <taxon>Bacillati</taxon>
        <taxon>Actinomycetota</taxon>
        <taxon>Actinomycetes</taxon>
        <taxon>Propionibacteriales</taxon>
        <taxon>Propionibacteriaceae</taxon>
        <taxon>Cutibacterium</taxon>
    </lineage>
</organism>
<name>A0A239W385_9ACTN</name>
<dbReference type="Pfam" id="PF08924">
    <property type="entry name" value="Rv2525c_GlyHyd-like"/>
    <property type="match status" value="1"/>
</dbReference>
<evidence type="ECO:0000313" key="3">
    <source>
        <dbReference type="Proteomes" id="UP000215332"/>
    </source>
</evidence>
<dbReference type="InterPro" id="IPR015020">
    <property type="entry name" value="Rv2525c-like_Glyco_Hydro-like"/>
</dbReference>
<dbReference type="RefSeq" id="WP_021105082.1">
    <property type="nucleotide sequence ID" value="NZ_LT906441.1"/>
</dbReference>
<dbReference type="AlphaFoldDB" id="A0A239W385"/>
<dbReference type="SUPFAM" id="SSF51445">
    <property type="entry name" value="(Trans)glycosidases"/>
    <property type="match status" value="1"/>
</dbReference>
<dbReference type="EMBL" id="LT906441">
    <property type="protein sequence ID" value="SNV28536.1"/>
    <property type="molecule type" value="Genomic_DNA"/>
</dbReference>
<evidence type="ECO:0000313" key="2">
    <source>
        <dbReference type="EMBL" id="SNV28536.1"/>
    </source>
</evidence>
<gene>
    <name evidence="2" type="ORF">SAMEA4412665_00157</name>
</gene>
<dbReference type="eggNOG" id="COG3409">
    <property type="taxonomic scope" value="Bacteria"/>
</dbReference>
<dbReference type="Gene3D" id="3.20.20.80">
    <property type="entry name" value="Glycosidases"/>
    <property type="match status" value="1"/>
</dbReference>
<accession>A0A239W385</accession>
<dbReference type="KEGG" id="cgrn:4412665_00157"/>
<proteinExistence type="predicted"/>
<dbReference type="InterPro" id="IPR017853">
    <property type="entry name" value="GH"/>
</dbReference>
<protein>
    <submittedName>
        <fullName evidence="2">Domain of uncharacterized function (DUF1906)</fullName>
    </submittedName>
</protein>
<reference evidence="2 3" key="1">
    <citation type="submission" date="2017-06" db="EMBL/GenBank/DDBJ databases">
        <authorList>
            <consortium name="Pathogen Informatics"/>
        </authorList>
    </citation>
    <scope>NUCLEOTIDE SEQUENCE [LARGE SCALE GENOMIC DNA]</scope>
    <source>
        <strain evidence="2 3">NCTC11865</strain>
    </source>
</reference>
<dbReference type="Proteomes" id="UP000215332">
    <property type="component" value="Chromosome 1"/>
</dbReference>
<feature type="domain" description="Rv2525c-like glycoside hydrolase-like" evidence="1">
    <location>
        <begin position="319"/>
        <end position="479"/>
    </location>
</feature>